<feature type="compositionally biased region" description="Pro residues" evidence="1">
    <location>
        <begin position="203"/>
        <end position="217"/>
    </location>
</feature>
<feature type="signal peptide" evidence="3">
    <location>
        <begin position="1"/>
        <end position="16"/>
    </location>
</feature>
<feature type="region of interest" description="Disordered" evidence="1">
    <location>
        <begin position="124"/>
        <end position="225"/>
    </location>
</feature>
<feature type="chain" id="PRO_5044250885" evidence="3">
    <location>
        <begin position="17"/>
        <end position="225"/>
    </location>
</feature>
<keyword evidence="2" id="KW-0472">Membrane</keyword>
<proteinExistence type="predicted"/>
<accession>A0AB34JBZ4</accession>
<feature type="transmembrane region" description="Helical" evidence="2">
    <location>
        <begin position="76"/>
        <end position="98"/>
    </location>
</feature>
<evidence type="ECO:0000256" key="3">
    <source>
        <dbReference type="SAM" id="SignalP"/>
    </source>
</evidence>
<protein>
    <submittedName>
        <fullName evidence="4">Uncharacterized protein</fullName>
    </submittedName>
</protein>
<dbReference type="Proteomes" id="UP001515480">
    <property type="component" value="Unassembled WGS sequence"/>
</dbReference>
<comment type="caution">
    <text evidence="4">The sequence shown here is derived from an EMBL/GenBank/DDBJ whole genome shotgun (WGS) entry which is preliminary data.</text>
</comment>
<evidence type="ECO:0000256" key="1">
    <source>
        <dbReference type="SAM" id="MobiDB-lite"/>
    </source>
</evidence>
<reference evidence="4 5" key="1">
    <citation type="journal article" date="2024" name="Science">
        <title>Giant polyketide synthase enzymes in the biosynthesis of giant marine polyether toxins.</title>
        <authorList>
            <person name="Fallon T.R."/>
            <person name="Shende V.V."/>
            <person name="Wierzbicki I.H."/>
            <person name="Pendleton A.L."/>
            <person name="Watervoot N.F."/>
            <person name="Auber R.P."/>
            <person name="Gonzalez D.J."/>
            <person name="Wisecaver J.H."/>
            <person name="Moore B.S."/>
        </authorList>
    </citation>
    <scope>NUCLEOTIDE SEQUENCE [LARGE SCALE GENOMIC DNA]</scope>
    <source>
        <strain evidence="4 5">12B1</strain>
    </source>
</reference>
<keyword evidence="2" id="KW-1133">Transmembrane helix</keyword>
<name>A0AB34JBZ4_PRYPA</name>
<gene>
    <name evidence="4" type="ORF">AB1Y20_002717</name>
</gene>
<dbReference type="AlphaFoldDB" id="A0AB34JBZ4"/>
<organism evidence="4 5">
    <name type="scientific">Prymnesium parvum</name>
    <name type="common">Toxic golden alga</name>
    <dbReference type="NCBI Taxonomy" id="97485"/>
    <lineage>
        <taxon>Eukaryota</taxon>
        <taxon>Haptista</taxon>
        <taxon>Haptophyta</taxon>
        <taxon>Prymnesiophyceae</taxon>
        <taxon>Prymnesiales</taxon>
        <taxon>Prymnesiaceae</taxon>
        <taxon>Prymnesium</taxon>
    </lineage>
</organism>
<keyword evidence="3" id="KW-0732">Signal</keyword>
<evidence type="ECO:0000256" key="2">
    <source>
        <dbReference type="SAM" id="Phobius"/>
    </source>
</evidence>
<evidence type="ECO:0000313" key="5">
    <source>
        <dbReference type="Proteomes" id="UP001515480"/>
    </source>
</evidence>
<evidence type="ECO:0000313" key="4">
    <source>
        <dbReference type="EMBL" id="KAL1518425.1"/>
    </source>
</evidence>
<keyword evidence="2" id="KW-0812">Transmembrane</keyword>
<sequence length="225" mass="23106">MLRVLTAFARTALVLSAAPPDPNAALAAIAHAWNSASSRASQAGSMAAALHPPPSAPSPPLLPLPPNSPAYRPPDVPIAIGIVSLVFSSLIFFAAVAWMGWRLGVELPDCHCAECLSFLTAPRTTGTVSRPDGWRQTADSREVSRAAGPGASMSELAPRPEGGVPRGAHDETTRQKNKAACGGGMSLLAHEVPPAGHHDRPAAPQPPPAGLAPPTVAPPADHQDV</sequence>
<dbReference type="EMBL" id="JBGBPQ010000010">
    <property type="protein sequence ID" value="KAL1518425.1"/>
    <property type="molecule type" value="Genomic_DNA"/>
</dbReference>
<keyword evidence="5" id="KW-1185">Reference proteome</keyword>